<evidence type="ECO:0000256" key="7">
    <source>
        <dbReference type="ARBA" id="ARBA00023136"/>
    </source>
</evidence>
<accession>A0ABW5QYQ9</accession>
<dbReference type="InterPro" id="IPR036514">
    <property type="entry name" value="SGNH_hydro_sf"/>
</dbReference>
<keyword evidence="7 10" id="KW-0472">Membrane</keyword>
<feature type="domain" description="Acyltransferase 3" evidence="11">
    <location>
        <begin position="13"/>
        <end position="349"/>
    </location>
</feature>
<protein>
    <submittedName>
        <fullName evidence="12">Acyltransferase family protein</fullName>
        <ecNumber evidence="12">2.3.1.-</ecNumber>
    </submittedName>
</protein>
<proteinExistence type="inferred from homology"/>
<comment type="similarity">
    <text evidence="2">Belongs to the acyltransferase 3 family.</text>
</comment>
<dbReference type="InterPro" id="IPR050879">
    <property type="entry name" value="Acyltransferase_3"/>
</dbReference>
<reference evidence="13" key="1">
    <citation type="journal article" date="2019" name="Int. J. Syst. Evol. Microbiol.">
        <title>The Global Catalogue of Microorganisms (GCM) 10K type strain sequencing project: providing services to taxonomists for standard genome sequencing and annotation.</title>
        <authorList>
            <consortium name="The Broad Institute Genomics Platform"/>
            <consortium name="The Broad Institute Genome Sequencing Center for Infectious Disease"/>
            <person name="Wu L."/>
            <person name="Ma J."/>
        </authorList>
    </citation>
    <scope>NUCLEOTIDE SEQUENCE [LARGE SCALE GENOMIC DNA]</scope>
    <source>
        <strain evidence="13">TISTR 1827</strain>
    </source>
</reference>
<dbReference type="EMBL" id="JBHUMY010000014">
    <property type="protein sequence ID" value="MFD2661512.1"/>
    <property type="molecule type" value="Genomic_DNA"/>
</dbReference>
<feature type="transmembrane region" description="Helical" evidence="10">
    <location>
        <begin position="171"/>
        <end position="190"/>
    </location>
</feature>
<feature type="transmembrane region" description="Helical" evidence="10">
    <location>
        <begin position="38"/>
        <end position="60"/>
    </location>
</feature>
<evidence type="ECO:0000256" key="4">
    <source>
        <dbReference type="ARBA" id="ARBA00022679"/>
    </source>
</evidence>
<feature type="transmembrane region" description="Helical" evidence="10">
    <location>
        <begin position="210"/>
        <end position="227"/>
    </location>
</feature>
<comment type="subcellular location">
    <subcellularLocation>
        <location evidence="1">Cell membrane</location>
        <topology evidence="1">Multi-pass membrane protein</topology>
    </subcellularLocation>
</comment>
<keyword evidence="13" id="KW-1185">Reference proteome</keyword>
<name>A0ABW5QYQ9_9BACL</name>
<evidence type="ECO:0000256" key="5">
    <source>
        <dbReference type="ARBA" id="ARBA00022692"/>
    </source>
</evidence>
<comment type="caution">
    <text evidence="12">The sequence shown here is derived from an EMBL/GenBank/DDBJ whole genome shotgun (WGS) entry which is preliminary data.</text>
</comment>
<evidence type="ECO:0000256" key="9">
    <source>
        <dbReference type="SAM" id="MobiDB-lite"/>
    </source>
</evidence>
<feature type="transmembrane region" description="Helical" evidence="10">
    <location>
        <begin position="239"/>
        <end position="259"/>
    </location>
</feature>
<organism evidence="12 13">
    <name type="scientific">Paenibacillus thailandensis</name>
    <dbReference type="NCBI Taxonomy" id="393250"/>
    <lineage>
        <taxon>Bacteria</taxon>
        <taxon>Bacillati</taxon>
        <taxon>Bacillota</taxon>
        <taxon>Bacilli</taxon>
        <taxon>Bacillales</taxon>
        <taxon>Paenibacillaceae</taxon>
        <taxon>Paenibacillus</taxon>
    </lineage>
</organism>
<gene>
    <name evidence="12" type="ORF">ACFSW5_14760</name>
</gene>
<keyword evidence="5 10" id="KW-0812">Transmembrane</keyword>
<dbReference type="CDD" id="cd01840">
    <property type="entry name" value="SGNH_hydrolase_yrhL_like"/>
    <property type="match status" value="1"/>
</dbReference>
<evidence type="ECO:0000256" key="2">
    <source>
        <dbReference type="ARBA" id="ARBA00007400"/>
    </source>
</evidence>
<keyword evidence="4 12" id="KW-0808">Transferase</keyword>
<feature type="compositionally biased region" description="Low complexity" evidence="9">
    <location>
        <begin position="531"/>
        <end position="545"/>
    </location>
</feature>
<evidence type="ECO:0000256" key="6">
    <source>
        <dbReference type="ARBA" id="ARBA00022989"/>
    </source>
</evidence>
<sequence>MPRPVNNSGNYIPGLDGLRALAVLAVIAYHLGLKGLPGGLLGVSVFFTLSGYLITDLMLGERSRTGTIDMKRFWIRRARRLLPAMLLMLAALSGFLLVTDPSRLASLQGEIAASLLYITNWRQIFHEVSYFESFGPPSPIGHLWSLAVEEQFYLLWPLLVLLLLRFKPRRGTMAGFALVLAAASAAAMAYLYDPDSDPSRVYYGTDTRAFGMLLGAALAFVWPSRKLAGRTAVGRGTRLALDGVGAAALAALAVMMATVGEYDPFLYQGGMVLLSVATAAVVAVIVHPAGKVGALLGWKPLRWLGVRSYGIYLWHYPVIVLSTPAVDTGDAHPVRSLLQLLATLALSALSWRFIEEPIRQGGIGKMRQRLAKPGRRTVRLAFASAAGLTAMVLGLFVSVEKLVPEITKAASSQAEEEFDTVSGHTAALHNGAGGLSDDAHGTATVPPEAGVKGPAGGAASVAKPGGDAAGAKEPDPGTGAGKAGGEAGPAGTPEPPAGPSPSATPAGEGGVPGSSAGGGPEGEGTPPPAAESPAASASPGATAPPYGDADGAEKPSPGATDGALEAVRSGEHMTALGDSIMLDIEPYLSELLPGIAIDGKIGRQFREANDIAAELAAKGKLGDYVVIALGSNGAFSQKQLDTLMATLKDVKQVLLVNTRVPRDWQDKVNEMLDEAEGDYDNVKVVDWYAASKGKDEYFAKDGVHLNKTGSIAYAALIADALD</sequence>
<dbReference type="PANTHER" id="PTHR23028:SF53">
    <property type="entry name" value="ACYL_TRANSF_3 DOMAIN-CONTAINING PROTEIN"/>
    <property type="match status" value="1"/>
</dbReference>
<keyword evidence="6 10" id="KW-1133">Transmembrane helix</keyword>
<evidence type="ECO:0000256" key="1">
    <source>
        <dbReference type="ARBA" id="ARBA00004651"/>
    </source>
</evidence>
<dbReference type="Gene3D" id="3.40.50.1110">
    <property type="entry name" value="SGNH hydrolase"/>
    <property type="match status" value="1"/>
</dbReference>
<evidence type="ECO:0000313" key="13">
    <source>
        <dbReference type="Proteomes" id="UP001597493"/>
    </source>
</evidence>
<dbReference type="PANTHER" id="PTHR23028">
    <property type="entry name" value="ACETYLTRANSFERASE"/>
    <property type="match status" value="1"/>
</dbReference>
<feature type="transmembrane region" description="Helical" evidence="10">
    <location>
        <begin position="265"/>
        <end position="286"/>
    </location>
</feature>
<dbReference type="SUPFAM" id="SSF52266">
    <property type="entry name" value="SGNH hydrolase"/>
    <property type="match status" value="1"/>
</dbReference>
<dbReference type="Proteomes" id="UP001597493">
    <property type="component" value="Unassembled WGS sequence"/>
</dbReference>
<feature type="transmembrane region" description="Helical" evidence="10">
    <location>
        <begin position="143"/>
        <end position="164"/>
    </location>
</feature>
<feature type="compositionally biased region" description="Gly residues" evidence="9">
    <location>
        <begin position="478"/>
        <end position="488"/>
    </location>
</feature>
<feature type="transmembrane region" description="Helical" evidence="10">
    <location>
        <begin position="81"/>
        <end position="98"/>
    </location>
</feature>
<keyword evidence="8 12" id="KW-0012">Acyltransferase</keyword>
<evidence type="ECO:0000256" key="3">
    <source>
        <dbReference type="ARBA" id="ARBA00022475"/>
    </source>
</evidence>
<evidence type="ECO:0000259" key="11">
    <source>
        <dbReference type="Pfam" id="PF01757"/>
    </source>
</evidence>
<feature type="transmembrane region" description="Helical" evidence="10">
    <location>
        <begin position="376"/>
        <end position="397"/>
    </location>
</feature>
<keyword evidence="3" id="KW-1003">Cell membrane</keyword>
<evidence type="ECO:0000313" key="12">
    <source>
        <dbReference type="EMBL" id="MFD2661512.1"/>
    </source>
</evidence>
<feature type="region of interest" description="Disordered" evidence="9">
    <location>
        <begin position="417"/>
        <end position="563"/>
    </location>
</feature>
<dbReference type="InterPro" id="IPR002656">
    <property type="entry name" value="Acyl_transf_3_dom"/>
</dbReference>
<evidence type="ECO:0000256" key="8">
    <source>
        <dbReference type="ARBA" id="ARBA00023315"/>
    </source>
</evidence>
<dbReference type="Pfam" id="PF01757">
    <property type="entry name" value="Acyl_transf_3"/>
    <property type="match status" value="1"/>
</dbReference>
<dbReference type="EC" id="2.3.1.-" evidence="12"/>
<evidence type="ECO:0000256" key="10">
    <source>
        <dbReference type="SAM" id="Phobius"/>
    </source>
</evidence>
<dbReference type="GO" id="GO:0016746">
    <property type="term" value="F:acyltransferase activity"/>
    <property type="evidence" value="ECO:0007669"/>
    <property type="project" value="UniProtKB-KW"/>
</dbReference>
<dbReference type="RefSeq" id="WP_379274466.1">
    <property type="nucleotide sequence ID" value="NZ_JBHUGT010000023.1"/>
</dbReference>
<feature type="compositionally biased region" description="Gly residues" evidence="9">
    <location>
        <begin position="507"/>
        <end position="522"/>
    </location>
</feature>